<dbReference type="PANTHER" id="PTHR46974">
    <property type="entry name" value="MITOCHONDRIAL GTP/GDP CARRIER PROTEIN 1"/>
    <property type="match status" value="1"/>
</dbReference>
<dbReference type="InterPro" id="IPR018108">
    <property type="entry name" value="MCP_transmembrane"/>
</dbReference>
<keyword evidence="5" id="KW-0813">Transport</keyword>
<comment type="subcellular location">
    <subcellularLocation>
        <location evidence="1">Membrane</location>
        <topology evidence="1">Multi-pass membrane protein</topology>
    </subcellularLocation>
</comment>
<dbReference type="PANTHER" id="PTHR46974:SF1">
    <property type="entry name" value="MITOCHONDRIAL GTP_GDP CARRIER PROTEIN 1"/>
    <property type="match status" value="1"/>
</dbReference>
<proteinExistence type="inferred from homology"/>
<comment type="similarity">
    <text evidence="5">Belongs to the mitochondrial carrier (TC 2.A.29) family.</text>
</comment>
<dbReference type="GO" id="GO:0016020">
    <property type="term" value="C:membrane"/>
    <property type="evidence" value="ECO:0007669"/>
    <property type="project" value="UniProtKB-SubCell"/>
</dbReference>
<dbReference type="Pfam" id="PF00153">
    <property type="entry name" value="Mito_carr"/>
    <property type="match status" value="2"/>
</dbReference>
<keyword evidence="2 4" id="KW-0812">Transmembrane</keyword>
<evidence type="ECO:0000313" key="7">
    <source>
        <dbReference type="Proteomes" id="UP001530400"/>
    </source>
</evidence>
<protein>
    <recommendedName>
        <fullName evidence="8">Mitochondrial carrier protein</fullName>
    </recommendedName>
</protein>
<evidence type="ECO:0008006" key="8">
    <source>
        <dbReference type="Google" id="ProtNLM"/>
    </source>
</evidence>
<dbReference type="InterPro" id="IPR053042">
    <property type="entry name" value="Mito_GTP/GDP_Carrier"/>
</dbReference>
<dbReference type="Gene3D" id="1.50.40.10">
    <property type="entry name" value="Mitochondrial carrier domain"/>
    <property type="match status" value="1"/>
</dbReference>
<dbReference type="SUPFAM" id="SSF103506">
    <property type="entry name" value="Mitochondrial carrier"/>
    <property type="match status" value="1"/>
</dbReference>
<dbReference type="Proteomes" id="UP001530400">
    <property type="component" value="Unassembled WGS sequence"/>
</dbReference>
<evidence type="ECO:0000256" key="4">
    <source>
        <dbReference type="PROSITE-ProRule" id="PRU00282"/>
    </source>
</evidence>
<comment type="caution">
    <text evidence="6">The sequence shown here is derived from an EMBL/GenBank/DDBJ whole genome shotgun (WGS) entry which is preliminary data.</text>
</comment>
<dbReference type="EMBL" id="JALLPJ020000257">
    <property type="protein sequence ID" value="KAL3797342.1"/>
    <property type="molecule type" value="Genomic_DNA"/>
</dbReference>
<evidence type="ECO:0000256" key="1">
    <source>
        <dbReference type="ARBA" id="ARBA00004141"/>
    </source>
</evidence>
<accession>A0ABD3QB89</accession>
<evidence type="ECO:0000256" key="5">
    <source>
        <dbReference type="RuleBase" id="RU000488"/>
    </source>
</evidence>
<evidence type="ECO:0000256" key="3">
    <source>
        <dbReference type="ARBA" id="ARBA00023136"/>
    </source>
</evidence>
<name>A0ABD3QB89_9STRA</name>
<keyword evidence="7" id="KW-1185">Reference proteome</keyword>
<feature type="repeat" description="Solcar" evidence="4">
    <location>
        <begin position="283"/>
        <end position="368"/>
    </location>
</feature>
<evidence type="ECO:0000256" key="2">
    <source>
        <dbReference type="ARBA" id="ARBA00022692"/>
    </source>
</evidence>
<dbReference type="AlphaFoldDB" id="A0ABD3QB89"/>
<gene>
    <name evidence="6" type="ORF">ACHAWO_005501</name>
</gene>
<evidence type="ECO:0000313" key="6">
    <source>
        <dbReference type="EMBL" id="KAL3797342.1"/>
    </source>
</evidence>
<sequence>MLISSTHLFLTIEPLPSAACYIIKLYKAVIFIMMNPPPTTAGTKSNEGILSTSPAHMSGKSEARIIGSAVAGISELALFHPVDTVHLILLYMHPTLLTQTNTVAKRLMSTETKFVVINSPAQTAVNLNHAIFKTSAAEGIGSKLMSLFPGIGFGAAYKILQRVYKFGGQPVVLDQMTKRWGADFDEKFGHKTGRTLLAATSGSLIGIGEVVLLPLDALKVKAQTAPEQLKGRGVLNIFATEGMTLYRGAGLTAMRNAPGSFALFGGNMAAKEAMGVGEAGVRATWTQDAIASCVGAIASITVAQPLDVIKTRIQKRPFDSPESGMTIFRRLMQNEGMSGLFKGLTPKIIVVGPKLVFSFTVAQHLIAYFEHSLK</sequence>
<reference evidence="6 7" key="1">
    <citation type="submission" date="2024-10" db="EMBL/GenBank/DDBJ databases">
        <title>Updated reference genomes for cyclostephanoid diatoms.</title>
        <authorList>
            <person name="Roberts W.R."/>
            <person name="Alverson A.J."/>
        </authorList>
    </citation>
    <scope>NUCLEOTIDE SEQUENCE [LARGE SCALE GENOMIC DNA]</scope>
    <source>
        <strain evidence="6 7">AJA010-31</strain>
    </source>
</reference>
<organism evidence="6 7">
    <name type="scientific">Cyclotella atomus</name>
    <dbReference type="NCBI Taxonomy" id="382360"/>
    <lineage>
        <taxon>Eukaryota</taxon>
        <taxon>Sar</taxon>
        <taxon>Stramenopiles</taxon>
        <taxon>Ochrophyta</taxon>
        <taxon>Bacillariophyta</taxon>
        <taxon>Coscinodiscophyceae</taxon>
        <taxon>Thalassiosirophycidae</taxon>
        <taxon>Stephanodiscales</taxon>
        <taxon>Stephanodiscaceae</taxon>
        <taxon>Cyclotella</taxon>
    </lineage>
</organism>
<dbReference type="InterPro" id="IPR023395">
    <property type="entry name" value="MCP_dom_sf"/>
</dbReference>
<dbReference type="PROSITE" id="PS50920">
    <property type="entry name" value="SOLCAR"/>
    <property type="match status" value="1"/>
</dbReference>
<keyword evidence="3 4" id="KW-0472">Membrane</keyword>